<evidence type="ECO:0000256" key="1">
    <source>
        <dbReference type="SAM" id="MobiDB-lite"/>
    </source>
</evidence>
<dbReference type="HOGENOM" id="CLU_887103_0_0_5"/>
<evidence type="ECO:0000313" key="3">
    <source>
        <dbReference type="Proteomes" id="UP000008748"/>
    </source>
</evidence>
<dbReference type="Pfam" id="PF07120">
    <property type="entry name" value="DUF1376"/>
    <property type="match status" value="1"/>
</dbReference>
<keyword evidence="3" id="KW-1185">Reference proteome</keyword>
<feature type="compositionally biased region" description="Polar residues" evidence="1">
    <location>
        <begin position="182"/>
        <end position="315"/>
    </location>
</feature>
<feature type="compositionally biased region" description="Polar residues" evidence="1">
    <location>
        <begin position="155"/>
        <end position="168"/>
    </location>
</feature>
<dbReference type="EMBL" id="AIMC01000016">
    <property type="protein sequence ID" value="EJF76629.1"/>
    <property type="molecule type" value="Genomic_DNA"/>
</dbReference>
<feature type="region of interest" description="Disordered" evidence="1">
    <location>
        <begin position="100"/>
        <end position="131"/>
    </location>
</feature>
<feature type="compositionally biased region" description="Basic and acidic residues" evidence="1">
    <location>
        <begin position="106"/>
        <end position="123"/>
    </location>
</feature>
<proteinExistence type="predicted"/>
<name>J0Q244_9HYPH</name>
<gene>
    <name evidence="2" type="ORF">ME7_00822</name>
</gene>
<dbReference type="AlphaFoldDB" id="J0Q244"/>
<organism evidence="2 3">
    <name type="scientific">Bartonella birtlesii LL-WM9</name>
    <dbReference type="NCBI Taxonomy" id="1094552"/>
    <lineage>
        <taxon>Bacteria</taxon>
        <taxon>Pseudomonadati</taxon>
        <taxon>Pseudomonadota</taxon>
        <taxon>Alphaproteobacteria</taxon>
        <taxon>Hyphomicrobiales</taxon>
        <taxon>Bartonellaceae</taxon>
        <taxon>Bartonella</taxon>
    </lineage>
</organism>
<accession>J0Q244</accession>
<evidence type="ECO:0000313" key="2">
    <source>
        <dbReference type="EMBL" id="EJF76629.1"/>
    </source>
</evidence>
<dbReference type="Proteomes" id="UP000008748">
    <property type="component" value="Unassembled WGS sequence"/>
</dbReference>
<comment type="caution">
    <text evidence="2">The sequence shown here is derived from an EMBL/GenBank/DDBJ whole genome shotgun (WGS) entry which is preliminary data.</text>
</comment>
<dbReference type="InterPro" id="IPR010781">
    <property type="entry name" value="DUF1376"/>
</dbReference>
<reference evidence="2 3" key="1">
    <citation type="submission" date="2012-03" db="EMBL/GenBank/DDBJ databases">
        <title>The Genome Sequence of Bartonella birtlesii LL-WM9.</title>
        <authorList>
            <consortium name="The Broad Institute Genome Sequencing Platform"/>
            <consortium name="The Broad Institute Genome Sequencing Center for Infectious Disease"/>
            <person name="Feldgarden M."/>
            <person name="Kirby J."/>
            <person name="Kosoy M."/>
            <person name="Birtles R."/>
            <person name="Probert W.S."/>
            <person name="Chiaraviglio L."/>
            <person name="Young S.K."/>
            <person name="Zeng Q."/>
            <person name="Gargeya S."/>
            <person name="Fitzgerald M."/>
            <person name="Haas B."/>
            <person name="Abouelleil A."/>
            <person name="Alvarado L."/>
            <person name="Arachchi H.M."/>
            <person name="Berlin A."/>
            <person name="Chapman S.B."/>
            <person name="Gearin G."/>
            <person name="Goldberg J."/>
            <person name="Griggs A."/>
            <person name="Gujja S."/>
            <person name="Hansen M."/>
            <person name="Heiman D."/>
            <person name="Howarth C."/>
            <person name="Larimer J."/>
            <person name="Lui A."/>
            <person name="MacDonald P.J.P."/>
            <person name="McCowen C."/>
            <person name="Montmayeur A."/>
            <person name="Murphy C."/>
            <person name="Neiman D."/>
            <person name="Pearson M."/>
            <person name="Priest M."/>
            <person name="Roberts A."/>
            <person name="Saif S."/>
            <person name="Shea T."/>
            <person name="Sisk P."/>
            <person name="Stolte C."/>
            <person name="Sykes S."/>
            <person name="Wortman J."/>
            <person name="Nusbaum C."/>
            <person name="Birren B."/>
        </authorList>
    </citation>
    <scope>NUCLEOTIDE SEQUENCE [LARGE SCALE GENOMIC DNA]</scope>
    <source>
        <strain evidence="2 3">LL-WM9</strain>
    </source>
</reference>
<protein>
    <submittedName>
        <fullName evidence="2">Uncharacterized protein</fullName>
    </submittedName>
</protein>
<feature type="region of interest" description="Disordered" evidence="1">
    <location>
        <begin position="149"/>
        <end position="315"/>
    </location>
</feature>
<sequence length="315" mass="33451">MRAHEIGIYTILLNEMYARGRPLELSVERLARLCGCDKRTFTNVLEMLIEEGKILNLAHGLWNKRCEAIFQERAKFLEQKSFAGQCSAKKRKEINATLQQLLNTPARDDEQNSQAQKREEKETPNGVSQKPLFLITTEPFANASIQAPHACSTPRIPSSSNMGNQNSIPVADDQPANKASIGAQTDKASIGAQTDKASIGAQTDKASIDAQTDKASIGAQTDKASIGAQTDKASIGTQTDKASIGTQTNKASIGAQTNKASIGTQTNKASIGTQTDKASIGTQTDKASIGAQTDKASIGAQTDKASIGAQTDKAS</sequence>
<feature type="non-terminal residue" evidence="2">
    <location>
        <position position="315"/>
    </location>
</feature>